<dbReference type="GO" id="GO:0003735">
    <property type="term" value="F:structural constituent of ribosome"/>
    <property type="evidence" value="ECO:0007669"/>
    <property type="project" value="InterPro"/>
</dbReference>
<name>A0A835LPV6_9MAGN</name>
<keyword evidence="3" id="KW-1185">Reference proteome</keyword>
<evidence type="ECO:0000313" key="2">
    <source>
        <dbReference type="EMBL" id="KAF9603025.1"/>
    </source>
</evidence>
<dbReference type="FunFam" id="6.10.250.3260:FF:000002">
    <property type="entry name" value="60S ribosomal protein L21"/>
    <property type="match status" value="1"/>
</dbReference>
<dbReference type="PANTHER" id="PTHR20981">
    <property type="entry name" value="60S RIBOSOMAL PROTEIN L21"/>
    <property type="match status" value="1"/>
</dbReference>
<gene>
    <name evidence="2" type="ORF">IFM89_033652</name>
</gene>
<dbReference type="GO" id="GO:0006412">
    <property type="term" value="P:translation"/>
    <property type="evidence" value="ECO:0007669"/>
    <property type="project" value="InterPro"/>
</dbReference>
<reference evidence="2 3" key="1">
    <citation type="submission" date="2020-10" db="EMBL/GenBank/DDBJ databases">
        <title>The Coptis chinensis genome and diversification of protoberbering-type alkaloids.</title>
        <authorList>
            <person name="Wang B."/>
            <person name="Shu S."/>
            <person name="Song C."/>
            <person name="Liu Y."/>
        </authorList>
    </citation>
    <scope>NUCLEOTIDE SEQUENCE [LARGE SCALE GENOMIC DNA]</scope>
    <source>
        <strain evidence="2">HL-2020</strain>
        <tissue evidence="2">Leaf</tissue>
    </source>
</reference>
<protein>
    <submittedName>
        <fullName evidence="2">Uncharacterized protein</fullName>
    </submittedName>
</protein>
<dbReference type="GO" id="GO:0005840">
    <property type="term" value="C:ribosome"/>
    <property type="evidence" value="ECO:0007669"/>
    <property type="project" value="InterPro"/>
</dbReference>
<sequence length="155" mass="16837">MIAYFYTGTLFGTNAPLLIPQDNSLSSSGNSSFRNKLVITYRRKPISIPENGMNVCAVCWKVVDVWCVLAGSVCVCVCECVLPGGGSVVFFILGWCCFFGMWLCLVEAEAKACSEKISTKRQPEGPKPGFMVEGASLETVTHIPYDVVTDLKGGY</sequence>
<keyword evidence="1" id="KW-1133">Transmembrane helix</keyword>
<evidence type="ECO:0000256" key="1">
    <source>
        <dbReference type="SAM" id="Phobius"/>
    </source>
</evidence>
<dbReference type="AlphaFoldDB" id="A0A835LPV6"/>
<dbReference type="Gene3D" id="6.10.250.3260">
    <property type="match status" value="1"/>
</dbReference>
<accession>A0A835LPV6</accession>
<feature type="transmembrane region" description="Helical" evidence="1">
    <location>
        <begin position="84"/>
        <end position="106"/>
    </location>
</feature>
<comment type="caution">
    <text evidence="2">The sequence shown here is derived from an EMBL/GenBank/DDBJ whole genome shotgun (WGS) entry which is preliminary data.</text>
</comment>
<proteinExistence type="predicted"/>
<evidence type="ECO:0000313" key="3">
    <source>
        <dbReference type="Proteomes" id="UP000631114"/>
    </source>
</evidence>
<dbReference type="Proteomes" id="UP000631114">
    <property type="component" value="Unassembled WGS sequence"/>
</dbReference>
<dbReference type="OrthoDB" id="1539250at2759"/>
<dbReference type="EMBL" id="JADFTS010000006">
    <property type="protein sequence ID" value="KAF9603025.1"/>
    <property type="molecule type" value="Genomic_DNA"/>
</dbReference>
<organism evidence="2 3">
    <name type="scientific">Coptis chinensis</name>
    <dbReference type="NCBI Taxonomy" id="261450"/>
    <lineage>
        <taxon>Eukaryota</taxon>
        <taxon>Viridiplantae</taxon>
        <taxon>Streptophyta</taxon>
        <taxon>Embryophyta</taxon>
        <taxon>Tracheophyta</taxon>
        <taxon>Spermatophyta</taxon>
        <taxon>Magnoliopsida</taxon>
        <taxon>Ranunculales</taxon>
        <taxon>Ranunculaceae</taxon>
        <taxon>Coptidoideae</taxon>
        <taxon>Coptis</taxon>
    </lineage>
</organism>
<keyword evidence="1" id="KW-0812">Transmembrane</keyword>
<keyword evidence="1" id="KW-0472">Membrane</keyword>
<dbReference type="InterPro" id="IPR001147">
    <property type="entry name" value="Ribosomal_eL21"/>
</dbReference>